<keyword evidence="2" id="KW-1185">Reference proteome</keyword>
<gene>
    <name evidence="1" type="ORF">PsYK624_112720</name>
</gene>
<dbReference type="AlphaFoldDB" id="A0A9P3GGB6"/>
<comment type="caution">
    <text evidence="1">The sequence shown here is derived from an EMBL/GenBank/DDBJ whole genome shotgun (WGS) entry which is preliminary data.</text>
</comment>
<organism evidence="1 2">
    <name type="scientific">Phanerochaete sordida</name>
    <dbReference type="NCBI Taxonomy" id="48140"/>
    <lineage>
        <taxon>Eukaryota</taxon>
        <taxon>Fungi</taxon>
        <taxon>Dikarya</taxon>
        <taxon>Basidiomycota</taxon>
        <taxon>Agaricomycotina</taxon>
        <taxon>Agaricomycetes</taxon>
        <taxon>Polyporales</taxon>
        <taxon>Phanerochaetaceae</taxon>
        <taxon>Phanerochaete</taxon>
    </lineage>
</organism>
<name>A0A9P3GGB6_9APHY</name>
<evidence type="ECO:0000313" key="2">
    <source>
        <dbReference type="Proteomes" id="UP000703269"/>
    </source>
</evidence>
<accession>A0A9P3GGB6</accession>
<sequence>MDDALPTPVLPLPPTCWATVSSCADPNAGMSMSNTINSFIDGSSGLLTDTTFHERQHGMLRTEFTSHNVVSTHYPLYYFEVTVHSPTMNGLCVIPGVTYSCGGSAAVSRGYYEIRLARVLSTHNCKSGDKWALHSAPDGRSSKGHRFPSPSFNFSGHRPLSSSRSHPRQFRAGAVFIQHLSAILGTVVSANGEF</sequence>
<proteinExistence type="predicted"/>
<dbReference type="EMBL" id="BPQB01000045">
    <property type="protein sequence ID" value="GJE95092.1"/>
    <property type="molecule type" value="Genomic_DNA"/>
</dbReference>
<protein>
    <submittedName>
        <fullName evidence="1">Uncharacterized protein</fullName>
    </submittedName>
</protein>
<reference evidence="1 2" key="1">
    <citation type="submission" date="2021-08" db="EMBL/GenBank/DDBJ databases">
        <title>Draft Genome Sequence of Phanerochaete sordida strain YK-624.</title>
        <authorList>
            <person name="Mori T."/>
            <person name="Dohra H."/>
            <person name="Suzuki T."/>
            <person name="Kawagishi H."/>
            <person name="Hirai H."/>
        </authorList>
    </citation>
    <scope>NUCLEOTIDE SEQUENCE [LARGE SCALE GENOMIC DNA]</scope>
    <source>
        <strain evidence="1 2">YK-624</strain>
    </source>
</reference>
<evidence type="ECO:0000313" key="1">
    <source>
        <dbReference type="EMBL" id="GJE95092.1"/>
    </source>
</evidence>
<dbReference type="Proteomes" id="UP000703269">
    <property type="component" value="Unassembled WGS sequence"/>
</dbReference>